<evidence type="ECO:0000313" key="3">
    <source>
        <dbReference type="EMBL" id="OBZ91475.1"/>
    </source>
</evidence>
<comment type="caution">
    <text evidence="3">The sequence shown here is derived from an EMBL/GenBank/DDBJ whole genome shotgun (WGS) entry which is preliminary data.</text>
</comment>
<feature type="domain" description="FHA" evidence="2">
    <location>
        <begin position="59"/>
        <end position="115"/>
    </location>
</feature>
<dbReference type="SMART" id="SM00240">
    <property type="entry name" value="FHA"/>
    <property type="match status" value="1"/>
</dbReference>
<dbReference type="PANTHER" id="PTHR15715:SF37">
    <property type="entry name" value="LD47843P"/>
    <property type="match status" value="1"/>
</dbReference>
<dbReference type="Pfam" id="PF00498">
    <property type="entry name" value="FHA"/>
    <property type="match status" value="1"/>
</dbReference>
<dbReference type="PANTHER" id="PTHR15715">
    <property type="entry name" value="CENTROSOMAL PROTEIN OF 170 KDA"/>
    <property type="match status" value="1"/>
</dbReference>
<evidence type="ECO:0000256" key="1">
    <source>
        <dbReference type="SAM" id="Coils"/>
    </source>
</evidence>
<accession>A0A1C7NQQ0</accession>
<proteinExistence type="predicted"/>
<dbReference type="InParanoid" id="A0A1C7NQQ0"/>
<evidence type="ECO:0000259" key="2">
    <source>
        <dbReference type="PROSITE" id="PS50006"/>
    </source>
</evidence>
<dbReference type="SUPFAM" id="SSF49879">
    <property type="entry name" value="SMAD/FHA domain"/>
    <property type="match status" value="1"/>
</dbReference>
<reference evidence="3 4" key="1">
    <citation type="submission" date="2016-03" db="EMBL/GenBank/DDBJ databases">
        <title>Choanephora cucurbitarum.</title>
        <authorList>
            <person name="Min B."/>
            <person name="Park H."/>
            <person name="Park J.-H."/>
            <person name="Shin H.-D."/>
            <person name="Choi I.-G."/>
        </authorList>
    </citation>
    <scope>NUCLEOTIDE SEQUENCE [LARGE SCALE GENOMIC DNA]</scope>
    <source>
        <strain evidence="3 4">KUS-F28377</strain>
    </source>
</reference>
<gene>
    <name evidence="3" type="primary">SPBC3H7.13</name>
    <name evidence="3" type="ORF">A0J61_00443</name>
</gene>
<dbReference type="OrthoDB" id="687730at2759"/>
<protein>
    <submittedName>
        <fullName evidence="3">Uncharacterized protein C3H7.13</fullName>
    </submittedName>
</protein>
<dbReference type="GO" id="GO:0005737">
    <property type="term" value="C:cytoplasm"/>
    <property type="evidence" value="ECO:0007669"/>
    <property type="project" value="TreeGrafter"/>
</dbReference>
<dbReference type="EMBL" id="LUGH01000010">
    <property type="protein sequence ID" value="OBZ91475.1"/>
    <property type="molecule type" value="Genomic_DNA"/>
</dbReference>
<sequence length="392" mass="43470">MTDTSAIIPSNDDTFKFPKVKGSSVSNTLKRGSTVTVILKPHNSSFQPRTLELRDKAKVRIGRQTSSKTSPSVYNGYFDSKVLSRQHAEIWCERSTVYIKDVKSSNGTFVNGQRLSNEGEESEPKELHHQDEIEFGIDIVSDTGSIMYHKVACSLYIFPLPLSQVDNSVIRDLFNNNNSSIQIYPDSQSLSRKSSASSLATISSAHSDLNGSNPPLLVHKSSTNTINGTGGGMEGGGGGGLSNVATNGIGGKKARKLESILLRLQSELDKSRSVEKELKTAKDVILGLDKSIVENDKKKQSDELRLKLTQAEKQLKAFDEKWRHQSQAINTAKEELHKMKNTMEKSAAHWKSCEEDLKQQLKLERGKVKQLQHEIERLSSADYQGYCSLQVN</sequence>
<dbReference type="InterPro" id="IPR008984">
    <property type="entry name" value="SMAD_FHA_dom_sf"/>
</dbReference>
<keyword evidence="1" id="KW-0175">Coiled coil</keyword>
<dbReference type="AlphaFoldDB" id="A0A1C7NQQ0"/>
<dbReference type="SUPFAM" id="SSF58100">
    <property type="entry name" value="Bacterial hemolysins"/>
    <property type="match status" value="1"/>
</dbReference>
<dbReference type="Proteomes" id="UP000093000">
    <property type="component" value="Unassembled WGS sequence"/>
</dbReference>
<dbReference type="InterPro" id="IPR051176">
    <property type="entry name" value="Cent_Immune-Sig_Mod"/>
</dbReference>
<name>A0A1C7NQQ0_9FUNG</name>
<dbReference type="InterPro" id="IPR000253">
    <property type="entry name" value="FHA_dom"/>
</dbReference>
<dbReference type="PROSITE" id="PS50006">
    <property type="entry name" value="FHA_DOMAIN"/>
    <property type="match status" value="1"/>
</dbReference>
<organism evidence="3 4">
    <name type="scientific">Choanephora cucurbitarum</name>
    <dbReference type="NCBI Taxonomy" id="101091"/>
    <lineage>
        <taxon>Eukaryota</taxon>
        <taxon>Fungi</taxon>
        <taxon>Fungi incertae sedis</taxon>
        <taxon>Mucoromycota</taxon>
        <taxon>Mucoromycotina</taxon>
        <taxon>Mucoromycetes</taxon>
        <taxon>Mucorales</taxon>
        <taxon>Mucorineae</taxon>
        <taxon>Choanephoraceae</taxon>
        <taxon>Choanephoroideae</taxon>
        <taxon>Choanephora</taxon>
    </lineage>
</organism>
<dbReference type="Gene3D" id="2.60.200.20">
    <property type="match status" value="1"/>
</dbReference>
<evidence type="ECO:0000313" key="4">
    <source>
        <dbReference type="Proteomes" id="UP000093000"/>
    </source>
</evidence>
<keyword evidence="4" id="KW-1185">Reference proteome</keyword>
<dbReference type="STRING" id="101091.A0A1C7NQQ0"/>
<feature type="coiled-coil region" evidence="1">
    <location>
        <begin position="294"/>
        <end position="381"/>
    </location>
</feature>